<proteinExistence type="predicted"/>
<evidence type="ECO:0000313" key="2">
    <source>
        <dbReference type="EMBL" id="MDC8786592.1"/>
    </source>
</evidence>
<sequence>MAYASFRNPTFQTLRLSAVVLAAALASLGQVQAAETSVAAAASASHEVTRAEVLAELAKARAEGTMPGENEVDPFTTQRRAEVLAKAKAATRQAEAASAAASQVPTR</sequence>
<reference evidence="2 3" key="1">
    <citation type="submission" date="2022-10" db="EMBL/GenBank/DDBJ databases">
        <title>paucibacter sp. hw8 Genome sequencing.</title>
        <authorList>
            <person name="Park S."/>
        </authorList>
    </citation>
    <scope>NUCLEOTIDE SEQUENCE [LARGE SCALE GENOMIC DNA]</scope>
    <source>
        <strain evidence="3">hw8</strain>
    </source>
</reference>
<accession>A0ABT5KXW9</accession>
<dbReference type="Proteomes" id="UP001219862">
    <property type="component" value="Unassembled WGS sequence"/>
</dbReference>
<gene>
    <name evidence="2" type="ORF">PRZ01_15490</name>
</gene>
<name>A0ABT5KXW9_9BURK</name>
<organism evidence="2 3">
    <name type="scientific">Roseateles koreensis</name>
    <dbReference type="NCBI Taxonomy" id="2987526"/>
    <lineage>
        <taxon>Bacteria</taxon>
        <taxon>Pseudomonadati</taxon>
        <taxon>Pseudomonadota</taxon>
        <taxon>Betaproteobacteria</taxon>
        <taxon>Burkholderiales</taxon>
        <taxon>Sphaerotilaceae</taxon>
        <taxon>Roseateles</taxon>
    </lineage>
</organism>
<keyword evidence="3" id="KW-1185">Reference proteome</keyword>
<dbReference type="InterPro" id="IPR025421">
    <property type="entry name" value="DUF4148"/>
</dbReference>
<evidence type="ECO:0000256" key="1">
    <source>
        <dbReference type="SAM" id="SignalP"/>
    </source>
</evidence>
<dbReference type="EMBL" id="JAQQXS010000014">
    <property type="protein sequence ID" value="MDC8786592.1"/>
    <property type="molecule type" value="Genomic_DNA"/>
</dbReference>
<feature type="signal peptide" evidence="1">
    <location>
        <begin position="1"/>
        <end position="33"/>
    </location>
</feature>
<keyword evidence="1" id="KW-0732">Signal</keyword>
<evidence type="ECO:0000313" key="3">
    <source>
        <dbReference type="Proteomes" id="UP001219862"/>
    </source>
</evidence>
<feature type="chain" id="PRO_5047412608" evidence="1">
    <location>
        <begin position="34"/>
        <end position="107"/>
    </location>
</feature>
<dbReference type="RefSeq" id="WP_273597704.1">
    <property type="nucleotide sequence ID" value="NZ_JAQQXS010000014.1"/>
</dbReference>
<dbReference type="Pfam" id="PF13663">
    <property type="entry name" value="DUF4148"/>
    <property type="match status" value="1"/>
</dbReference>
<comment type="caution">
    <text evidence="2">The sequence shown here is derived from an EMBL/GenBank/DDBJ whole genome shotgun (WGS) entry which is preliminary data.</text>
</comment>
<protein>
    <submittedName>
        <fullName evidence="2">DUF4148 domain-containing protein</fullName>
    </submittedName>
</protein>